<sequence>MLLLQIEHAQYGACCVNQDPPIITVEKLTVQARTRTVTVKQRIAGRCGVFGWDSCTRYTTNLVPQQYYVQLYTHNTKYPPCKKFSCCDGFQQLLDKCIDLKNFSKVVTLLADWREKNPVGELKAALANILVKEKIFG</sequence>
<dbReference type="Proteomes" id="UP000593567">
    <property type="component" value="Unassembled WGS sequence"/>
</dbReference>
<keyword evidence="2" id="KW-1185">Reference proteome</keyword>
<proteinExistence type="predicted"/>
<dbReference type="AlphaFoldDB" id="A0A7J7K9J8"/>
<accession>A0A7J7K9J8</accession>
<dbReference type="EMBL" id="VXIV02000895">
    <property type="protein sequence ID" value="KAF6035319.1"/>
    <property type="molecule type" value="Genomic_DNA"/>
</dbReference>
<evidence type="ECO:0000313" key="1">
    <source>
        <dbReference type="EMBL" id="KAF6035319.1"/>
    </source>
</evidence>
<name>A0A7J7K9J8_BUGNE</name>
<gene>
    <name evidence="1" type="ORF">EB796_006368</name>
</gene>
<organism evidence="1 2">
    <name type="scientific">Bugula neritina</name>
    <name type="common">Brown bryozoan</name>
    <name type="synonym">Sertularia neritina</name>
    <dbReference type="NCBI Taxonomy" id="10212"/>
    <lineage>
        <taxon>Eukaryota</taxon>
        <taxon>Metazoa</taxon>
        <taxon>Spiralia</taxon>
        <taxon>Lophotrochozoa</taxon>
        <taxon>Bryozoa</taxon>
        <taxon>Gymnolaemata</taxon>
        <taxon>Cheilostomatida</taxon>
        <taxon>Flustrina</taxon>
        <taxon>Buguloidea</taxon>
        <taxon>Bugulidae</taxon>
        <taxon>Bugula</taxon>
    </lineage>
</organism>
<comment type="caution">
    <text evidence="1">The sequence shown here is derived from an EMBL/GenBank/DDBJ whole genome shotgun (WGS) entry which is preliminary data.</text>
</comment>
<evidence type="ECO:0000313" key="2">
    <source>
        <dbReference type="Proteomes" id="UP000593567"/>
    </source>
</evidence>
<reference evidence="1" key="1">
    <citation type="submission" date="2020-06" db="EMBL/GenBank/DDBJ databases">
        <title>Draft genome of Bugula neritina, a colonial animal packing powerful symbionts and potential medicines.</title>
        <authorList>
            <person name="Rayko M."/>
        </authorList>
    </citation>
    <scope>NUCLEOTIDE SEQUENCE [LARGE SCALE GENOMIC DNA]</scope>
    <source>
        <strain evidence="1">Kwan_BN1</strain>
    </source>
</reference>
<protein>
    <submittedName>
        <fullName evidence="1">Uncharacterized protein</fullName>
    </submittedName>
</protein>